<dbReference type="EMBL" id="QFFM01000033">
    <property type="protein sequence ID" value="PWG62658.1"/>
    <property type="molecule type" value="Genomic_DNA"/>
</dbReference>
<dbReference type="AlphaFoldDB" id="A0A2U2N0R4"/>
<proteinExistence type="predicted"/>
<evidence type="ECO:0000313" key="1">
    <source>
        <dbReference type="EMBL" id="PWG62658.1"/>
    </source>
</evidence>
<sequence length="121" mass="13394">MATLVEDNKTTDIEPRNKDVREIIRNLYEKLTPSAELTSTPSKGQTGVHLVPSAMWSTRTVGTYDVTSFVYIPATTEEGDPVLYATRVDANGEVTTGLVRFDDADEDTLTVLFNILTGFNY</sequence>
<dbReference type="Proteomes" id="UP000245876">
    <property type="component" value="Unassembled WGS sequence"/>
</dbReference>
<dbReference type="RefSeq" id="WP_109058024.1">
    <property type="nucleotide sequence ID" value="NZ_QFFM01000033.1"/>
</dbReference>
<accession>A0A2U2N0R4</accession>
<organism evidence="1 2">
    <name type="scientific">Bifidobacterium callitrichidarum</name>
    <dbReference type="NCBI Taxonomy" id="2052941"/>
    <lineage>
        <taxon>Bacteria</taxon>
        <taxon>Bacillati</taxon>
        <taxon>Actinomycetota</taxon>
        <taxon>Actinomycetes</taxon>
        <taxon>Bifidobacteriales</taxon>
        <taxon>Bifidobacteriaceae</taxon>
        <taxon>Bifidobacterium</taxon>
    </lineage>
</organism>
<evidence type="ECO:0000313" key="2">
    <source>
        <dbReference type="Proteomes" id="UP000245876"/>
    </source>
</evidence>
<reference evidence="1 2" key="1">
    <citation type="journal article" date="2018" name="Int. J. Syst. Evol. Microbiol.">
        <title>Bifidobacterium callitrichidarum sp. nov. from the faeces of the emperor tamarin (Saguinus imperator).</title>
        <authorList>
            <person name="Modesto M."/>
            <person name="Michelini S."/>
            <person name="Sansosti M.C."/>
            <person name="De Filippo C."/>
            <person name="Cavalieri D."/>
            <person name="Qvirist L."/>
            <person name="Andlid T."/>
            <person name="Spiezio C."/>
            <person name="Sandri C."/>
            <person name="Pascarelli S."/>
            <person name="Sgorbati B."/>
            <person name="Mattarelli P."/>
        </authorList>
    </citation>
    <scope>NUCLEOTIDE SEQUENCE [LARGE SCALE GENOMIC DNA]</scope>
    <source>
        <strain evidence="1 2">TRI 5</strain>
    </source>
</reference>
<comment type="caution">
    <text evidence="1">The sequence shown here is derived from an EMBL/GenBank/DDBJ whole genome shotgun (WGS) entry which is preliminary data.</text>
</comment>
<protein>
    <submittedName>
        <fullName evidence="1">Uncharacterized protein</fullName>
    </submittedName>
</protein>
<keyword evidence="2" id="KW-1185">Reference proteome</keyword>
<gene>
    <name evidence="1" type="ORF">DF196_11915</name>
</gene>
<name>A0A2U2N0R4_9BIFI</name>